<feature type="region of interest" description="Disordered" evidence="1">
    <location>
        <begin position="24"/>
        <end position="53"/>
    </location>
</feature>
<dbReference type="AlphaFoldDB" id="A0A6J8EXN8"/>
<feature type="compositionally biased region" description="Basic and acidic residues" evidence="1">
    <location>
        <begin position="95"/>
        <end position="104"/>
    </location>
</feature>
<dbReference type="OrthoDB" id="6154678at2759"/>
<accession>A0A6J8EXN8</accession>
<sequence length="162" mass="18302">MVDQRLKKTSCVNKETQETLSEYKTEQLNNKGHSDVNDVKDRSTKPGKNLHESITCQTDGLLRSEFVMKPKSTTGKTDQLYVSNDKKGSLLPPDETERSYENKSVKRPFSAMPAQNRHIPEGMSIGNFTKSKSKLATTYINERPDGLILKVNNFMSKSDVML</sequence>
<evidence type="ECO:0000313" key="3">
    <source>
        <dbReference type="Proteomes" id="UP000507470"/>
    </source>
</evidence>
<evidence type="ECO:0000256" key="1">
    <source>
        <dbReference type="SAM" id="MobiDB-lite"/>
    </source>
</evidence>
<feature type="compositionally biased region" description="Basic and acidic residues" evidence="1">
    <location>
        <begin position="32"/>
        <end position="44"/>
    </location>
</feature>
<proteinExistence type="predicted"/>
<gene>
    <name evidence="2" type="ORF">MCOR_57100</name>
</gene>
<organism evidence="2 3">
    <name type="scientific">Mytilus coruscus</name>
    <name type="common">Sea mussel</name>
    <dbReference type="NCBI Taxonomy" id="42192"/>
    <lineage>
        <taxon>Eukaryota</taxon>
        <taxon>Metazoa</taxon>
        <taxon>Spiralia</taxon>
        <taxon>Lophotrochozoa</taxon>
        <taxon>Mollusca</taxon>
        <taxon>Bivalvia</taxon>
        <taxon>Autobranchia</taxon>
        <taxon>Pteriomorphia</taxon>
        <taxon>Mytilida</taxon>
        <taxon>Mytiloidea</taxon>
        <taxon>Mytilidae</taxon>
        <taxon>Mytilinae</taxon>
        <taxon>Mytilus</taxon>
    </lineage>
</organism>
<reference evidence="2 3" key="1">
    <citation type="submission" date="2020-06" db="EMBL/GenBank/DDBJ databases">
        <authorList>
            <person name="Li R."/>
            <person name="Bekaert M."/>
        </authorList>
    </citation>
    <scope>NUCLEOTIDE SEQUENCE [LARGE SCALE GENOMIC DNA]</scope>
    <source>
        <strain evidence="3">wild</strain>
    </source>
</reference>
<feature type="compositionally biased region" description="Polar residues" evidence="1">
    <location>
        <begin position="71"/>
        <end position="82"/>
    </location>
</feature>
<evidence type="ECO:0000313" key="2">
    <source>
        <dbReference type="EMBL" id="CAC5425260.1"/>
    </source>
</evidence>
<dbReference type="EMBL" id="CACVKT020010231">
    <property type="protein sequence ID" value="CAC5425260.1"/>
    <property type="molecule type" value="Genomic_DNA"/>
</dbReference>
<dbReference type="Proteomes" id="UP000507470">
    <property type="component" value="Unassembled WGS sequence"/>
</dbReference>
<feature type="region of interest" description="Disordered" evidence="1">
    <location>
        <begin position="70"/>
        <end position="105"/>
    </location>
</feature>
<protein>
    <submittedName>
        <fullName evidence="2">Uncharacterized protein</fullName>
    </submittedName>
</protein>
<name>A0A6J8EXN8_MYTCO</name>
<keyword evidence="3" id="KW-1185">Reference proteome</keyword>